<dbReference type="InterPro" id="IPR029044">
    <property type="entry name" value="Nucleotide-diphossugar_trans"/>
</dbReference>
<name>A0A1M2VZ62_TRAPU</name>
<keyword evidence="11" id="KW-1185">Reference proteome</keyword>
<dbReference type="PANTHER" id="PTHR22913:SF12">
    <property type="entry name" value="MANNURONAN SYNTHASE"/>
    <property type="match status" value="1"/>
</dbReference>
<keyword evidence="8" id="KW-0812">Transmembrane</keyword>
<sequence length="1152" mass="126611">MSRSSVPSLVLPSSPLALPDGEVKRRKSHQWPPSPNQFSPRVSRPDAGPHMSMDPNEPMSYPARAMLARRHSHQGVKSRIPRFTTGGPQSPSLPASSLSQCQGYFPPVDELYATDERAQGATSPRSAYSPSEASDDEDEPFTNNDEPPEIQFENFKFSAPAAPLDNSLPPVSFNLNPFGVPGLPQGPSDSEIIRRPSVVTFQELHPTERPSLSRTQSLCIPRPPSPYQAQRRGSAKWTDRLRARPGSASTSPALSRNPSFVEAMIARRPSHIPDLPPRSPQLTPSIFAGSRTLGSFSALYEGTSFYVKPTGRKPPTPGPAPQEKHGRYAHRVPRDIDAAIDFTRIRCPVPIPAGKAPLLQQAEAEAEAALVDAYTGKSYGVVGQADPDGNHDEGGSESDGHTAYSDVELGMNEAAGDAGYAYGDVPPAYEFSDPAIPCVIPDAGDMRLSPSEEQLLYHSMAHPWTTTPYNVTDRSGKSARATTWRSIQAAAGAVVVSALLVPFGAGFMVIEAGSFGVGSFGLLMVADFMFRIGAASLNRRRVDQVTKTSTIANSHETYTTSPRLNRPRLPECSVTVVGYREDEAVWENCLESIKAQQYPVKHIVAVIDGNQLPDMSMVSTFSNAFPEKERLVVHLPVLLSTLYTEKYMETLRILGQLPTRFESFKAWWAGSSPAGHAEAHDAALNYVLDYVYTKATIQKWTQYRALCFTQPHAHKRHAMFTAFIVGAYVLGTKDAILTTDSDTRLDPAAASNLMAMLYSDAEIAAVTGDVDVDRRESSFPNIYALGNWFTSNVDAPCQSFFGSVSRLSSPMALYRVSDLMDVVSPWIMQTHFGKHVVTGEDRHLATQLLSKGLKTVHTHAAKAYTDAPSTYVRWIKQQTRWSRASYREALFSSPRLNNTNPWLAVEATRDLYFPLVLVASVFYLLFTPAHWEHLPIFLATIAGAVAVKTLYAVVASRDLRLSLYPVNQAMFFFGVVPSRVYALITTYVNNWGTSARSVHEITRSECFYARTKHVGHLLVWYAVLCIGLASYLATARAQPSLWLVAFLGPALAFHAYADVFAAKTRFFVHAPRHLLQGRAKAFDIEAASPITAARRSSIVKPLRKDSAYDDEQLFEAQTAAIPLDPMRKGSVLYGDVMEKVFSVGDSRRPSVM</sequence>
<keyword evidence="4" id="KW-0328">Glycosyltransferase</keyword>
<feature type="transmembrane region" description="Helical" evidence="8">
    <location>
        <begin position="1041"/>
        <end position="1062"/>
    </location>
</feature>
<dbReference type="InterPro" id="IPR001173">
    <property type="entry name" value="Glyco_trans_2-like"/>
</dbReference>
<evidence type="ECO:0000256" key="7">
    <source>
        <dbReference type="SAM" id="MobiDB-lite"/>
    </source>
</evidence>
<proteinExistence type="inferred from homology"/>
<feature type="domain" description="Glycosyltransferase 2-like" evidence="9">
    <location>
        <begin position="736"/>
        <end position="941"/>
    </location>
</feature>
<evidence type="ECO:0000256" key="5">
    <source>
        <dbReference type="ARBA" id="ARBA00022679"/>
    </source>
</evidence>
<feature type="region of interest" description="Disordered" evidence="7">
    <location>
        <begin position="382"/>
        <end position="403"/>
    </location>
</feature>
<evidence type="ECO:0000313" key="11">
    <source>
        <dbReference type="Proteomes" id="UP000184267"/>
    </source>
</evidence>
<dbReference type="GO" id="GO:0085029">
    <property type="term" value="P:extracellular matrix assembly"/>
    <property type="evidence" value="ECO:0007669"/>
    <property type="project" value="TreeGrafter"/>
</dbReference>
<reference evidence="10 11" key="1">
    <citation type="submission" date="2016-10" db="EMBL/GenBank/DDBJ databases">
        <title>Genome sequence of the basidiomycete white-rot fungus Trametes pubescens.</title>
        <authorList>
            <person name="Makela M.R."/>
            <person name="Granchi Z."/>
            <person name="Peng M."/>
            <person name="De Vries R.P."/>
            <person name="Grigoriev I."/>
            <person name="Riley R."/>
            <person name="Hilden K."/>
        </authorList>
    </citation>
    <scope>NUCLEOTIDE SEQUENCE [LARGE SCALE GENOMIC DNA]</scope>
    <source>
        <strain evidence="10 11">FBCC735</strain>
    </source>
</reference>
<dbReference type="STRING" id="154538.A0A1M2VZ62"/>
<evidence type="ECO:0000256" key="4">
    <source>
        <dbReference type="ARBA" id="ARBA00022676"/>
    </source>
</evidence>
<feature type="compositionally biased region" description="Low complexity" evidence="7">
    <location>
        <begin position="1"/>
        <end position="19"/>
    </location>
</feature>
<feature type="compositionally biased region" description="Polar residues" evidence="7">
    <location>
        <begin position="120"/>
        <end position="132"/>
    </location>
</feature>
<evidence type="ECO:0000259" key="9">
    <source>
        <dbReference type="Pfam" id="PF13632"/>
    </source>
</evidence>
<dbReference type="Pfam" id="PF13632">
    <property type="entry name" value="Glyco_trans_2_3"/>
    <property type="match status" value="1"/>
</dbReference>
<dbReference type="OrthoDB" id="9876900at2759"/>
<dbReference type="GO" id="GO:0030213">
    <property type="term" value="P:hyaluronan biosynthetic process"/>
    <property type="evidence" value="ECO:0007669"/>
    <property type="project" value="TreeGrafter"/>
</dbReference>
<feature type="transmembrane region" description="Helical" evidence="8">
    <location>
        <begin position="936"/>
        <end position="954"/>
    </location>
</feature>
<dbReference type="Proteomes" id="UP000184267">
    <property type="component" value="Unassembled WGS sequence"/>
</dbReference>
<comment type="similarity">
    <text evidence="2">Belongs to the NodC/HAS family.</text>
</comment>
<keyword evidence="8" id="KW-1133">Transmembrane helix</keyword>
<feature type="transmembrane region" description="Helical" evidence="8">
    <location>
        <begin position="1017"/>
        <end position="1035"/>
    </location>
</feature>
<evidence type="ECO:0000256" key="8">
    <source>
        <dbReference type="SAM" id="Phobius"/>
    </source>
</evidence>
<dbReference type="GO" id="GO:0050501">
    <property type="term" value="F:hyaluronan synthase activity"/>
    <property type="evidence" value="ECO:0007669"/>
    <property type="project" value="TreeGrafter"/>
</dbReference>
<keyword evidence="6 8" id="KW-0472">Membrane</keyword>
<dbReference type="PANTHER" id="PTHR22913">
    <property type="entry name" value="HYALURONAN SYNTHASE"/>
    <property type="match status" value="1"/>
</dbReference>
<evidence type="ECO:0000256" key="1">
    <source>
        <dbReference type="ARBA" id="ARBA00004236"/>
    </source>
</evidence>
<comment type="subcellular location">
    <subcellularLocation>
        <location evidence="1">Cell membrane</location>
    </subcellularLocation>
</comment>
<feature type="compositionally biased region" description="Polar residues" evidence="7">
    <location>
        <begin position="247"/>
        <end position="256"/>
    </location>
</feature>
<feature type="compositionally biased region" description="Basic residues" evidence="7">
    <location>
        <begin position="67"/>
        <end position="80"/>
    </location>
</feature>
<dbReference type="GO" id="GO:0005886">
    <property type="term" value="C:plasma membrane"/>
    <property type="evidence" value="ECO:0007669"/>
    <property type="project" value="UniProtKB-SubCell"/>
</dbReference>
<dbReference type="AlphaFoldDB" id="A0A1M2VZ62"/>
<feature type="compositionally biased region" description="Basic and acidic residues" evidence="7">
    <location>
        <begin position="388"/>
        <end position="400"/>
    </location>
</feature>
<keyword evidence="5" id="KW-0808">Transferase</keyword>
<gene>
    <name evidence="10" type="ORF">TRAPUB_10655</name>
</gene>
<comment type="caution">
    <text evidence="10">The sequence shown here is derived from an EMBL/GenBank/DDBJ whole genome shotgun (WGS) entry which is preliminary data.</text>
</comment>
<dbReference type="Gene3D" id="3.90.550.10">
    <property type="entry name" value="Spore Coat Polysaccharide Biosynthesis Protein SpsA, Chain A"/>
    <property type="match status" value="1"/>
</dbReference>
<feature type="compositionally biased region" description="Low complexity" evidence="7">
    <location>
        <begin position="88"/>
        <end position="100"/>
    </location>
</feature>
<evidence type="ECO:0000256" key="3">
    <source>
        <dbReference type="ARBA" id="ARBA00022475"/>
    </source>
</evidence>
<evidence type="ECO:0000256" key="2">
    <source>
        <dbReference type="ARBA" id="ARBA00006782"/>
    </source>
</evidence>
<feature type="transmembrane region" description="Helical" evidence="8">
    <location>
        <begin position="911"/>
        <end position="930"/>
    </location>
</feature>
<feature type="region of interest" description="Disordered" evidence="7">
    <location>
        <begin position="307"/>
        <end position="329"/>
    </location>
</feature>
<dbReference type="SUPFAM" id="SSF53448">
    <property type="entry name" value="Nucleotide-diphospho-sugar transferases"/>
    <property type="match status" value="1"/>
</dbReference>
<evidence type="ECO:0000313" key="10">
    <source>
        <dbReference type="EMBL" id="OJT12820.1"/>
    </source>
</evidence>
<evidence type="ECO:0000256" key="6">
    <source>
        <dbReference type="ARBA" id="ARBA00023136"/>
    </source>
</evidence>
<feature type="region of interest" description="Disordered" evidence="7">
    <location>
        <begin position="1"/>
        <end position="151"/>
    </location>
</feature>
<keyword evidence="3" id="KW-1003">Cell membrane</keyword>
<dbReference type="OMA" id="NSHETYT"/>
<organism evidence="10 11">
    <name type="scientific">Trametes pubescens</name>
    <name type="common">White-rot fungus</name>
    <dbReference type="NCBI Taxonomy" id="154538"/>
    <lineage>
        <taxon>Eukaryota</taxon>
        <taxon>Fungi</taxon>
        <taxon>Dikarya</taxon>
        <taxon>Basidiomycota</taxon>
        <taxon>Agaricomycotina</taxon>
        <taxon>Agaricomycetes</taxon>
        <taxon>Polyporales</taxon>
        <taxon>Polyporaceae</taxon>
        <taxon>Trametes</taxon>
    </lineage>
</organism>
<accession>A0A1M2VZ62</accession>
<dbReference type="EMBL" id="MNAD01000447">
    <property type="protein sequence ID" value="OJT12820.1"/>
    <property type="molecule type" value="Genomic_DNA"/>
</dbReference>
<feature type="region of interest" description="Disordered" evidence="7">
    <location>
        <begin position="202"/>
        <end position="256"/>
    </location>
</feature>
<protein>
    <submittedName>
        <fullName evidence="10">Hyaluronan synthase 1</fullName>
    </submittedName>
</protein>